<dbReference type="RefSeq" id="WP_381420708.1">
    <property type="nucleotide sequence ID" value="NZ_JBHSDH010000010.1"/>
</dbReference>
<evidence type="ECO:0000256" key="6">
    <source>
        <dbReference type="ARBA" id="ARBA00022723"/>
    </source>
</evidence>
<comment type="pathway">
    <text evidence="2">Cofactor biosynthesis; riboflavin biosynthesis; 2-hydroxy-3-oxobutyl phosphate from D-ribulose 5-phosphate: step 1/1.</text>
</comment>
<evidence type="ECO:0000256" key="2">
    <source>
        <dbReference type="ARBA" id="ARBA00004904"/>
    </source>
</evidence>
<keyword evidence="5" id="KW-0686">Riboflavin biosynthesis</keyword>
<evidence type="ECO:0000313" key="7">
    <source>
        <dbReference type="EMBL" id="MFC4291111.1"/>
    </source>
</evidence>
<evidence type="ECO:0000313" key="8">
    <source>
        <dbReference type="Proteomes" id="UP001595887"/>
    </source>
</evidence>
<dbReference type="Proteomes" id="UP001595887">
    <property type="component" value="Unassembled WGS sequence"/>
</dbReference>
<dbReference type="SUPFAM" id="SSF55821">
    <property type="entry name" value="YrdC/RibB"/>
    <property type="match status" value="1"/>
</dbReference>
<evidence type="ECO:0000256" key="4">
    <source>
        <dbReference type="ARBA" id="ARBA00018836"/>
    </source>
</evidence>
<protein>
    <recommendedName>
        <fullName evidence="4">3,4-dihydroxy-2-butanone 4-phosphate synthase</fullName>
        <ecNumber evidence="3">4.1.99.12</ecNumber>
    </recommendedName>
</protein>
<dbReference type="EMBL" id="JBHSDH010000010">
    <property type="protein sequence ID" value="MFC4291111.1"/>
    <property type="molecule type" value="Genomic_DNA"/>
</dbReference>
<keyword evidence="8" id="KW-1185">Reference proteome</keyword>
<dbReference type="PANTHER" id="PTHR21327:SF18">
    <property type="entry name" value="3,4-DIHYDROXY-2-BUTANONE 4-PHOSPHATE SYNTHASE"/>
    <property type="match status" value="1"/>
</dbReference>
<dbReference type="Gene3D" id="3.90.870.10">
    <property type="entry name" value="DHBP synthase"/>
    <property type="match status" value="1"/>
</dbReference>
<comment type="function">
    <text evidence="1">Catalyzes the conversion of D-ribulose 5-phosphate to formate and 3,4-dihydroxy-2-butanone 4-phosphate.</text>
</comment>
<dbReference type="InterPro" id="IPR017945">
    <property type="entry name" value="DHBP_synth_RibB-like_a/b_dom"/>
</dbReference>
<name>A0ABV8RCR0_9SPHN</name>
<dbReference type="PANTHER" id="PTHR21327">
    <property type="entry name" value="GTP CYCLOHYDROLASE II-RELATED"/>
    <property type="match status" value="1"/>
</dbReference>
<dbReference type="EC" id="4.1.99.12" evidence="3"/>
<organism evidence="7 8">
    <name type="scientific">Sphingorhabdus arenilitoris</name>
    <dbReference type="NCBI Taxonomy" id="1490041"/>
    <lineage>
        <taxon>Bacteria</taxon>
        <taxon>Pseudomonadati</taxon>
        <taxon>Pseudomonadota</taxon>
        <taxon>Alphaproteobacteria</taxon>
        <taxon>Sphingomonadales</taxon>
        <taxon>Sphingomonadaceae</taxon>
        <taxon>Sphingorhabdus</taxon>
    </lineage>
</organism>
<keyword evidence="6" id="KW-0479">Metal-binding</keyword>
<comment type="caution">
    <text evidence="7">The sequence shown here is derived from an EMBL/GenBank/DDBJ whole genome shotgun (WGS) entry which is preliminary data.</text>
</comment>
<sequence>MTENSVTSSSPKWRGDLAAHLREGGMIILSGDQYRDGDLDFAMAASKVTPQAINFMAQHGRGLICLGISQQRAWHLGIGRQDAGSHASSGRPFGVSIEARHGVDTGISAYDRAHTISVAVAPDARAADLVTPGHVFPLIADPGGLAARKSTLEAGLELCRRYDLGEGIILCAIMRSDGSMARAEDMQEFAATHNVPVIDIGDITNG</sequence>
<dbReference type="Pfam" id="PF00926">
    <property type="entry name" value="DHBP_synthase"/>
    <property type="match status" value="1"/>
</dbReference>
<evidence type="ECO:0000256" key="5">
    <source>
        <dbReference type="ARBA" id="ARBA00022619"/>
    </source>
</evidence>
<proteinExistence type="predicted"/>
<evidence type="ECO:0000256" key="3">
    <source>
        <dbReference type="ARBA" id="ARBA00012153"/>
    </source>
</evidence>
<dbReference type="GO" id="GO:0008686">
    <property type="term" value="F:3,4-dihydroxy-2-butanone-4-phosphate synthase activity"/>
    <property type="evidence" value="ECO:0007669"/>
    <property type="project" value="UniProtKB-EC"/>
</dbReference>
<keyword evidence="7" id="KW-0456">Lyase</keyword>
<dbReference type="InterPro" id="IPR000422">
    <property type="entry name" value="DHBP_synthase_RibB"/>
</dbReference>
<accession>A0ABV8RCR0</accession>
<evidence type="ECO:0000256" key="1">
    <source>
        <dbReference type="ARBA" id="ARBA00002284"/>
    </source>
</evidence>
<gene>
    <name evidence="7" type="ORF">ACFOWX_01645</name>
</gene>
<reference evidence="8" key="1">
    <citation type="journal article" date="2019" name="Int. J. Syst. Evol. Microbiol.">
        <title>The Global Catalogue of Microorganisms (GCM) 10K type strain sequencing project: providing services to taxonomists for standard genome sequencing and annotation.</title>
        <authorList>
            <consortium name="The Broad Institute Genomics Platform"/>
            <consortium name="The Broad Institute Genome Sequencing Center for Infectious Disease"/>
            <person name="Wu L."/>
            <person name="Ma J."/>
        </authorList>
    </citation>
    <scope>NUCLEOTIDE SEQUENCE [LARGE SCALE GENOMIC DNA]</scope>
    <source>
        <strain evidence="8">CECT 8531</strain>
    </source>
</reference>